<dbReference type="SUPFAM" id="SSF56601">
    <property type="entry name" value="beta-lactamase/transpeptidase-like"/>
    <property type="match status" value="1"/>
</dbReference>
<dbReference type="InterPro" id="IPR005311">
    <property type="entry name" value="PBP_dimer"/>
</dbReference>
<keyword evidence="4" id="KW-0812">Transmembrane</keyword>
<keyword evidence="4" id="KW-1133">Transmembrane helix</keyword>
<feature type="domain" description="Penicillin-binding protein transpeptidase" evidence="5">
    <location>
        <begin position="278"/>
        <end position="576"/>
    </location>
</feature>
<evidence type="ECO:0000256" key="2">
    <source>
        <dbReference type="ARBA" id="ARBA00007171"/>
    </source>
</evidence>
<name>A0A1M6PJU3_9FIRM</name>
<dbReference type="InterPro" id="IPR036138">
    <property type="entry name" value="PBP_dimer_sf"/>
</dbReference>
<dbReference type="GO" id="GO:0005886">
    <property type="term" value="C:plasma membrane"/>
    <property type="evidence" value="ECO:0007669"/>
    <property type="project" value="TreeGrafter"/>
</dbReference>
<evidence type="ECO:0000313" key="7">
    <source>
        <dbReference type="EMBL" id="SHK08200.1"/>
    </source>
</evidence>
<dbReference type="GO" id="GO:0008658">
    <property type="term" value="F:penicillin binding"/>
    <property type="evidence" value="ECO:0007669"/>
    <property type="project" value="InterPro"/>
</dbReference>
<dbReference type="STRING" id="1121421.SAMN02745123_00626"/>
<feature type="domain" description="Penicillin-binding protein dimerisation" evidence="6">
    <location>
        <begin position="75"/>
        <end position="220"/>
    </location>
</feature>
<dbReference type="Gene3D" id="3.90.1310.10">
    <property type="entry name" value="Penicillin-binding protein 2a (Domain 2)"/>
    <property type="match status" value="1"/>
</dbReference>
<evidence type="ECO:0000313" key="8">
    <source>
        <dbReference type="Proteomes" id="UP000183997"/>
    </source>
</evidence>
<accession>A0A1M6PJU3</accession>
<evidence type="ECO:0000256" key="3">
    <source>
        <dbReference type="ARBA" id="ARBA00023136"/>
    </source>
</evidence>
<dbReference type="AlphaFoldDB" id="A0A1M6PJU3"/>
<comment type="subcellular location">
    <subcellularLocation>
        <location evidence="1">Membrane</location>
    </subcellularLocation>
</comment>
<dbReference type="EMBL" id="FRAR01000006">
    <property type="protein sequence ID" value="SHK08200.1"/>
    <property type="molecule type" value="Genomic_DNA"/>
</dbReference>
<dbReference type="RefSeq" id="WP_238456696.1">
    <property type="nucleotide sequence ID" value="NZ_FRAR01000006.1"/>
</dbReference>
<dbReference type="InterPro" id="IPR050515">
    <property type="entry name" value="Beta-lactam/transpept"/>
</dbReference>
<dbReference type="Proteomes" id="UP000183997">
    <property type="component" value="Unassembled WGS sequence"/>
</dbReference>
<dbReference type="PANTHER" id="PTHR30627:SF24">
    <property type="entry name" value="PENICILLIN-BINDING PROTEIN 4B"/>
    <property type="match status" value="1"/>
</dbReference>
<gene>
    <name evidence="7" type="ORF">SAMN02745123_00626</name>
</gene>
<evidence type="ECO:0000256" key="1">
    <source>
        <dbReference type="ARBA" id="ARBA00004370"/>
    </source>
</evidence>
<dbReference type="Pfam" id="PF03717">
    <property type="entry name" value="PBP_dimer"/>
    <property type="match status" value="1"/>
</dbReference>
<dbReference type="Gene3D" id="3.40.710.10">
    <property type="entry name" value="DD-peptidase/beta-lactamase superfamily"/>
    <property type="match status" value="1"/>
</dbReference>
<dbReference type="SUPFAM" id="SSF56519">
    <property type="entry name" value="Penicillin binding protein dimerisation domain"/>
    <property type="match status" value="1"/>
</dbReference>
<keyword evidence="3 4" id="KW-0472">Membrane</keyword>
<evidence type="ECO:0000259" key="6">
    <source>
        <dbReference type="Pfam" id="PF03717"/>
    </source>
</evidence>
<reference evidence="8" key="1">
    <citation type="submission" date="2016-11" db="EMBL/GenBank/DDBJ databases">
        <authorList>
            <person name="Varghese N."/>
            <person name="Submissions S."/>
        </authorList>
    </citation>
    <scope>NUCLEOTIDE SEQUENCE [LARGE SCALE GENOMIC DNA]</scope>
    <source>
        <strain evidence="8">DSM 10349</strain>
    </source>
</reference>
<dbReference type="PANTHER" id="PTHR30627">
    <property type="entry name" value="PEPTIDOGLYCAN D,D-TRANSPEPTIDASE"/>
    <property type="match status" value="1"/>
</dbReference>
<feature type="transmembrane region" description="Helical" evidence="4">
    <location>
        <begin position="32"/>
        <end position="52"/>
    </location>
</feature>
<keyword evidence="8" id="KW-1185">Reference proteome</keyword>
<dbReference type="GO" id="GO:0071555">
    <property type="term" value="P:cell wall organization"/>
    <property type="evidence" value="ECO:0007669"/>
    <property type="project" value="TreeGrafter"/>
</dbReference>
<dbReference type="InterPro" id="IPR001460">
    <property type="entry name" value="PCN-bd_Tpept"/>
</dbReference>
<dbReference type="Pfam" id="PF00905">
    <property type="entry name" value="Transpeptidase"/>
    <property type="match status" value="1"/>
</dbReference>
<dbReference type="InterPro" id="IPR012338">
    <property type="entry name" value="Beta-lactam/transpept-like"/>
</dbReference>
<proteinExistence type="inferred from homology"/>
<organism evidence="7 8">
    <name type="scientific">Desulforamulus aeronauticus DSM 10349</name>
    <dbReference type="NCBI Taxonomy" id="1121421"/>
    <lineage>
        <taxon>Bacteria</taxon>
        <taxon>Bacillati</taxon>
        <taxon>Bacillota</taxon>
        <taxon>Clostridia</taxon>
        <taxon>Eubacteriales</taxon>
        <taxon>Peptococcaceae</taxon>
        <taxon>Desulforamulus</taxon>
    </lineage>
</organism>
<evidence type="ECO:0000256" key="4">
    <source>
        <dbReference type="SAM" id="Phobius"/>
    </source>
</evidence>
<protein>
    <submittedName>
        <fullName evidence="7">Penicillin-binding protein 2</fullName>
    </submittedName>
</protein>
<comment type="similarity">
    <text evidence="2">Belongs to the transpeptidase family.</text>
</comment>
<dbReference type="GO" id="GO:0071972">
    <property type="term" value="F:peptidoglycan L,D-transpeptidase activity"/>
    <property type="evidence" value="ECO:0007669"/>
    <property type="project" value="TreeGrafter"/>
</dbReference>
<evidence type="ECO:0000259" key="5">
    <source>
        <dbReference type="Pfam" id="PF00905"/>
    </source>
</evidence>
<sequence>MPIFGENSDVDARQKGMFSMNLFQQKRLIKTFYLIAFLFVPLLVHLAVIQLFHNEEYSQKALEQRTLQVALEEIPRGKILDRTGQQSLTMGEKEPRITLFPQIIQEKQTAANRLGRILGRNPDELLAFFHAKPQFLPYPLTESQIRQIKDLKIPGVMVEEISLRYGVEPLASHVVGHLGHISGLASLEKLNSLTEKNYKISDLIGTSGLEYFYEKELKAEQPTMLARAYVDVYRRLIQGLGIQTEPQQKTGRQDVITTLDRDIQATVEKIMDEQLPRGAVVVMDARTGDLLAMASRPNYNPANIAQSLSDGNDAFLDHCTALYQPGSIFKVVVAAAALEEGLVKPGDSFVCLGDKDHYISCWHKPGHGPITFEEAFAQSCNPVFAELAVKLGAQKIIKYAQAFGLASQNIIGYPLSKDQRQNLELIAKPYNLVNSSVGQGPVLTTPVQLTAMMNVIVNNGVYIEPRLVKGVLNEQGKMSRHYPMGGSHKVISSETAKEIKRLLWLVTEKGVGKEAMVSGYGSAGKTGSAEIGNGKKTVNAWFSGFAPYDRPKYVVTVLVEGGISGGASAAPIFREIEKSILMLPH</sequence>